<keyword evidence="2" id="KW-1185">Reference proteome</keyword>
<evidence type="ECO:0000313" key="2">
    <source>
        <dbReference type="Proteomes" id="UP000663873"/>
    </source>
</evidence>
<reference evidence="1" key="1">
    <citation type="submission" date="2021-02" db="EMBL/GenBank/DDBJ databases">
        <authorList>
            <person name="Nowell W R."/>
        </authorList>
    </citation>
    <scope>NUCLEOTIDE SEQUENCE</scope>
</reference>
<accession>A0A821QR59</accession>
<dbReference type="AlphaFoldDB" id="A0A821QR59"/>
<feature type="non-terminal residue" evidence="1">
    <location>
        <position position="1"/>
    </location>
</feature>
<protein>
    <submittedName>
        <fullName evidence="1">Uncharacterized protein</fullName>
    </submittedName>
</protein>
<name>A0A821QR59_9BILA</name>
<proteinExistence type="predicted"/>
<dbReference type="EMBL" id="CAJOBP010055291">
    <property type="protein sequence ID" value="CAF4830451.1"/>
    <property type="molecule type" value="Genomic_DNA"/>
</dbReference>
<gene>
    <name evidence="1" type="ORF">UJA718_LOCUS42587</name>
</gene>
<organism evidence="1 2">
    <name type="scientific">Rotaria socialis</name>
    <dbReference type="NCBI Taxonomy" id="392032"/>
    <lineage>
        <taxon>Eukaryota</taxon>
        <taxon>Metazoa</taxon>
        <taxon>Spiralia</taxon>
        <taxon>Gnathifera</taxon>
        <taxon>Rotifera</taxon>
        <taxon>Eurotatoria</taxon>
        <taxon>Bdelloidea</taxon>
        <taxon>Philodinida</taxon>
        <taxon>Philodinidae</taxon>
        <taxon>Rotaria</taxon>
    </lineage>
</organism>
<sequence>FDFFKLVDDGIARGNDALTSFENRSQYPLFIH</sequence>
<comment type="caution">
    <text evidence="1">The sequence shown here is derived from an EMBL/GenBank/DDBJ whole genome shotgun (WGS) entry which is preliminary data.</text>
</comment>
<dbReference type="Proteomes" id="UP000663873">
    <property type="component" value="Unassembled WGS sequence"/>
</dbReference>
<evidence type="ECO:0000313" key="1">
    <source>
        <dbReference type="EMBL" id="CAF4830451.1"/>
    </source>
</evidence>